<evidence type="ECO:0000256" key="3">
    <source>
        <dbReference type="ARBA" id="ARBA00023034"/>
    </source>
</evidence>
<feature type="region of interest" description="Disordered" evidence="5">
    <location>
        <begin position="845"/>
        <end position="881"/>
    </location>
</feature>
<feature type="compositionally biased region" description="Basic and acidic residues" evidence="5">
    <location>
        <begin position="845"/>
        <end position="854"/>
    </location>
</feature>
<comment type="caution">
    <text evidence="8">The sequence shown here is derived from an EMBL/GenBank/DDBJ whole genome shotgun (WGS) entry which is preliminary data.</text>
</comment>
<feature type="compositionally biased region" description="Acidic residues" evidence="5">
    <location>
        <begin position="863"/>
        <end position="881"/>
    </location>
</feature>
<dbReference type="InterPro" id="IPR048485">
    <property type="entry name" value="COG5_helical"/>
</dbReference>
<dbReference type="OrthoDB" id="18786at2759"/>
<organism evidence="8 9">
    <name type="scientific">Rhodotorula mucilaginosa</name>
    <name type="common">Yeast</name>
    <name type="synonym">Rhodotorula rubra</name>
    <dbReference type="NCBI Taxonomy" id="5537"/>
    <lineage>
        <taxon>Eukaryota</taxon>
        <taxon>Fungi</taxon>
        <taxon>Dikarya</taxon>
        <taxon>Basidiomycota</taxon>
        <taxon>Pucciniomycotina</taxon>
        <taxon>Microbotryomycetes</taxon>
        <taxon>Sporidiobolales</taxon>
        <taxon>Sporidiobolaceae</taxon>
        <taxon>Rhodotorula</taxon>
    </lineage>
</organism>
<feature type="region of interest" description="Disordered" evidence="5">
    <location>
        <begin position="971"/>
        <end position="990"/>
    </location>
</feature>
<feature type="domain" description="Conserved oligomeric Golgi complex subunit 5 helical" evidence="7">
    <location>
        <begin position="212"/>
        <end position="439"/>
    </location>
</feature>
<evidence type="ECO:0000256" key="4">
    <source>
        <dbReference type="ARBA" id="ARBA00023136"/>
    </source>
</evidence>
<evidence type="ECO:0000256" key="1">
    <source>
        <dbReference type="ARBA" id="ARBA00004395"/>
    </source>
</evidence>
<dbReference type="InterPro" id="IPR019465">
    <property type="entry name" value="Cog5"/>
</dbReference>
<keyword evidence="3" id="KW-0333">Golgi apparatus</keyword>
<name>A0A9P6VU05_RHOMI</name>
<dbReference type="Pfam" id="PF10392">
    <property type="entry name" value="COG5_N"/>
    <property type="match status" value="1"/>
</dbReference>
<reference evidence="8 9" key="1">
    <citation type="submission" date="2020-11" db="EMBL/GenBank/DDBJ databases">
        <title>Kefir isolates.</title>
        <authorList>
            <person name="Marcisauskas S."/>
            <person name="Kim Y."/>
            <person name="Blasche S."/>
        </authorList>
    </citation>
    <scope>NUCLEOTIDE SEQUENCE [LARGE SCALE GENOMIC DNA]</scope>
    <source>
        <strain evidence="8 9">KR</strain>
    </source>
</reference>
<evidence type="ECO:0000313" key="8">
    <source>
        <dbReference type="EMBL" id="KAG0654894.1"/>
    </source>
</evidence>
<accession>A0A9P6VU05</accession>
<feature type="region of interest" description="Disordered" evidence="5">
    <location>
        <begin position="142"/>
        <end position="164"/>
    </location>
</feature>
<dbReference type="Pfam" id="PF20649">
    <property type="entry name" value="COG5_C"/>
    <property type="match status" value="1"/>
</dbReference>
<sequence length="990" mass="107537">MPALVEASHADFLSPDFDPNEFAHRVLDHHAAAAQPALAKLDYGIQDLSHQLRQLVHAHHPTLLLQAASLTSVAADLAEVRTGLNSVQASVTRLNHKVKLPHQELEQGLQLLERTRAAARLARTANRFVVLARRLQQQMQQLAVSSEGQDASSSNDSEKTQRATAEAALTLAELDSLLSEGVTPPADRNPNATNAQPADQAAPPPPPPATIRNLDVVVAQLAAVEQAREFVVERMETSVQRALETLDQPLLASSLQTAHNLSVLPQLVDNLVQDVCDKLVQERVTDAFDMAAVAKAVAGHKDAPTTTTTTTNAAAAVAFMYKSRSSSLRTEPTASTLPQWQSTFWDRLERLVIDEVGNACVRVYALEKVLRVKRDQVSQESFLDEALTVLDNKPSALFWTSLTRALELHTRETARTSTFIQSTMSTSYPRLLRLFQEFFSKIAVHTDTVYTLAQQSPETILTLRAIQPFENLYLTRSRNRLNEAVMSAFSLAATAASSQLSQDGGAAGGAAGGGGGGAAAVPTASGGLMLARAVVNELDAARFDPLLAKAVAKGSARAIDAFVNKAEALIARDHAATSLIGPLATPSQLQNADLTSALYHLWLPLERALGDHIEGVRESLRSSVDRTRSTYLAIVNPLILAIRREFSSLLARMHRTNYYAAGDGGDGGVEAGGGGGASAYMTDLTDKLLLVKEEILGAYRVGELARDWALDLARFIVQTFLLHASLLRVGEAGKLRLTNDVTTLEFAVTQYLSAHGLALNSMGDQFKAVRAFRPLLFRDLSTLGDSAQTGDVPTLILLHHVLARGGLPLPHQVRGWSETEYVRWLNEHQEEERIRLIEEVVEREREKEREKEKASPNGRAQQEEEETGGDKEEVEAAAEESETGRVALEIVSKEFTELAIGSSRIQFRSFASTFLALADNVGAYGSILYRPGPSTRASKIDRDAYGVASYVLQGVAGFDVGMLREVTAARTELRSSSPPRRMHDRGDMAA</sequence>
<gene>
    <name evidence="8" type="ORF">C6P46_001345</name>
</gene>
<dbReference type="GO" id="GO:0017119">
    <property type="term" value="C:Golgi transport complex"/>
    <property type="evidence" value="ECO:0007669"/>
    <property type="project" value="InterPro"/>
</dbReference>
<evidence type="ECO:0000256" key="5">
    <source>
        <dbReference type="SAM" id="MobiDB-lite"/>
    </source>
</evidence>
<feature type="domain" description="Conserved oligomeric Golgi complex subunit 5 N-terminal" evidence="6">
    <location>
        <begin position="11"/>
        <end position="135"/>
    </location>
</feature>
<dbReference type="GO" id="GO:0000139">
    <property type="term" value="C:Golgi membrane"/>
    <property type="evidence" value="ECO:0007669"/>
    <property type="project" value="UniProtKB-SubCell"/>
</dbReference>
<dbReference type="AlphaFoldDB" id="A0A9P6VU05"/>
<dbReference type="PANTHER" id="PTHR13228:SF3">
    <property type="entry name" value="CONSERVED OLIGOMERIC GOLGI COMPLEX SUBUNIT 5"/>
    <property type="match status" value="1"/>
</dbReference>
<evidence type="ECO:0000256" key="2">
    <source>
        <dbReference type="ARBA" id="ARBA00020974"/>
    </source>
</evidence>
<proteinExistence type="predicted"/>
<dbReference type="Proteomes" id="UP000777482">
    <property type="component" value="Unassembled WGS sequence"/>
</dbReference>
<protein>
    <recommendedName>
        <fullName evidence="2">Conserved oligomeric Golgi complex subunit 5</fullName>
    </recommendedName>
</protein>
<dbReference type="EMBL" id="PUHQ01000135">
    <property type="protein sequence ID" value="KAG0654894.1"/>
    <property type="molecule type" value="Genomic_DNA"/>
</dbReference>
<dbReference type="InterPro" id="IPR049176">
    <property type="entry name" value="COG5_N"/>
</dbReference>
<keyword evidence="4" id="KW-0472">Membrane</keyword>
<feature type="region of interest" description="Disordered" evidence="5">
    <location>
        <begin position="180"/>
        <end position="211"/>
    </location>
</feature>
<dbReference type="GO" id="GO:0006891">
    <property type="term" value="P:intra-Golgi vesicle-mediated transport"/>
    <property type="evidence" value="ECO:0007669"/>
    <property type="project" value="InterPro"/>
</dbReference>
<feature type="compositionally biased region" description="Low complexity" evidence="5">
    <location>
        <begin position="190"/>
        <end position="201"/>
    </location>
</feature>
<evidence type="ECO:0000259" key="7">
    <source>
        <dbReference type="Pfam" id="PF20649"/>
    </source>
</evidence>
<feature type="compositionally biased region" description="Polar residues" evidence="5">
    <location>
        <begin position="146"/>
        <end position="155"/>
    </location>
</feature>
<dbReference type="PANTHER" id="PTHR13228">
    <property type="entry name" value="CONSERVED OLIGOMERIC GOLGI COMPLEX COMPONENT 5"/>
    <property type="match status" value="1"/>
</dbReference>
<keyword evidence="9" id="KW-1185">Reference proteome</keyword>
<evidence type="ECO:0000259" key="6">
    <source>
        <dbReference type="Pfam" id="PF10392"/>
    </source>
</evidence>
<comment type="subcellular location">
    <subcellularLocation>
        <location evidence="1">Golgi apparatus membrane</location>
        <topology evidence="1">Peripheral membrane protein</topology>
    </subcellularLocation>
</comment>
<evidence type="ECO:0000313" key="9">
    <source>
        <dbReference type="Proteomes" id="UP000777482"/>
    </source>
</evidence>